<dbReference type="Proteomes" id="UP000765509">
    <property type="component" value="Unassembled WGS sequence"/>
</dbReference>
<dbReference type="OrthoDB" id="2514797at2759"/>
<keyword evidence="2" id="KW-0808">Transferase</keyword>
<dbReference type="AlphaFoldDB" id="A0A9Q3HA64"/>
<keyword evidence="6" id="KW-0378">Hydrolase</keyword>
<evidence type="ECO:0000313" key="12">
    <source>
        <dbReference type="Proteomes" id="UP000765509"/>
    </source>
</evidence>
<evidence type="ECO:0000256" key="9">
    <source>
        <dbReference type="SAM" id="MobiDB-lite"/>
    </source>
</evidence>
<dbReference type="InterPro" id="IPR041373">
    <property type="entry name" value="RT_RNaseH"/>
</dbReference>
<dbReference type="Gene3D" id="3.10.10.10">
    <property type="entry name" value="HIV Type 1 Reverse Transcriptase, subunit A, domain 1"/>
    <property type="match status" value="1"/>
</dbReference>
<dbReference type="EMBL" id="AVOT02013927">
    <property type="protein sequence ID" value="MBW0496977.1"/>
    <property type="molecule type" value="Genomic_DNA"/>
</dbReference>
<evidence type="ECO:0000256" key="3">
    <source>
        <dbReference type="ARBA" id="ARBA00022695"/>
    </source>
</evidence>
<gene>
    <name evidence="11" type="ORF">O181_036692</name>
</gene>
<feature type="region of interest" description="Disordered" evidence="9">
    <location>
        <begin position="175"/>
        <end position="204"/>
    </location>
</feature>
<dbReference type="InterPro" id="IPR036875">
    <property type="entry name" value="Znf_CCHC_sf"/>
</dbReference>
<keyword evidence="3" id="KW-0548">Nucleotidyltransferase</keyword>
<dbReference type="CDD" id="cd09274">
    <property type="entry name" value="RNase_HI_RT_Ty3"/>
    <property type="match status" value="1"/>
</dbReference>
<dbReference type="SUPFAM" id="SSF56672">
    <property type="entry name" value="DNA/RNA polymerases"/>
    <property type="match status" value="1"/>
</dbReference>
<keyword evidence="8" id="KW-0862">Zinc</keyword>
<comment type="caution">
    <text evidence="11">The sequence shown here is derived from an EMBL/GenBank/DDBJ whole genome shotgun (WGS) entry which is preliminary data.</text>
</comment>
<dbReference type="PANTHER" id="PTHR37984:SF5">
    <property type="entry name" value="PROTEIN NYNRIN-LIKE"/>
    <property type="match status" value="1"/>
</dbReference>
<organism evidence="11 12">
    <name type="scientific">Austropuccinia psidii MF-1</name>
    <dbReference type="NCBI Taxonomy" id="1389203"/>
    <lineage>
        <taxon>Eukaryota</taxon>
        <taxon>Fungi</taxon>
        <taxon>Dikarya</taxon>
        <taxon>Basidiomycota</taxon>
        <taxon>Pucciniomycotina</taxon>
        <taxon>Pucciniomycetes</taxon>
        <taxon>Pucciniales</taxon>
        <taxon>Sphaerophragmiaceae</taxon>
        <taxon>Austropuccinia</taxon>
    </lineage>
</organism>
<keyword evidence="5" id="KW-0255">Endonuclease</keyword>
<accession>A0A9Q3HA64</accession>
<dbReference type="InterPro" id="IPR001878">
    <property type="entry name" value="Znf_CCHC"/>
</dbReference>
<keyword evidence="8" id="KW-0863">Zinc-finger</keyword>
<sequence>MKEIHGRRNWPWWKSQIIQKYSNGTWIWQKTMSFENDKYSVDKDPYEWCLRQSKRLKAIDPQMNIQMRNHKLLTQLPGELEHAVKCRCNQNCTLDDIANTLQDIRKRTNIGKFTPYKSSSFKEKQPFRVEFKDKPKERVAEVAKKRNSCHNCGSTDHYANNCPKAKKKVYAIEKVPEEESPTEDSESDSMGDAIREPSDDDQDPREEFLVEYQEETPLEIQDIQLEAGMPQDTANKNLCKHTQDAQTFLVTPTKGMAYIHGTATKMTVCIDNAQHPLIIDSGAHCSIVARNYLDTHFPNWEKQLLPTKAKNFKSESGKMASIGTIIKEIIIPHRKGNIRLNPEFVVLDDAHIQRFLLGIYYQRMYSIDISNSKNRHITIGTNREKKEVQFNTALTSKQKLSLLKILRKNRPEFAIVEEPLGKIRGHDIELYLDLERPYPPMLRRPPYPESLETRKEIEKHINDLLYMVVIRNIGHNKIVGITTPVLITWNDGKYRLGGDFRALNNYTKADRYPIPRIPLALDKLAKAKYITKMDGMKGFHQNGFKPNSIKLLRIICHMAIYEYTRMPFGITNSPAHFQRMMDTISQDEILEGWMVVYIDDIIKYSDTCEDHVHYIDRVLTLGNKVSGLNLAIDQNTASAVLKKPVPQNIKEMQSFLSSLYKLCSKDVVFEITKERRYAYERIKHELTNAPVLILPNFELQFKLYIDAACSQGLGAALYQRQIVDGEPREGVICYISRQLKDSEARHGATQTECLFLVWTLEKLHYSLEGVVFEVYTACTALKSLLNMKTTNRHMLRWQTVIQEYRGNMVIIYKEGKSHTNSDGHWIMTKATQLMTLK</sequence>
<dbReference type="SUPFAM" id="SSF57756">
    <property type="entry name" value="Retrovirus zinc finger-like domains"/>
    <property type="match status" value="1"/>
</dbReference>
<evidence type="ECO:0000256" key="6">
    <source>
        <dbReference type="ARBA" id="ARBA00022801"/>
    </source>
</evidence>
<dbReference type="SMART" id="SM00343">
    <property type="entry name" value="ZnF_C2HC"/>
    <property type="match status" value="1"/>
</dbReference>
<dbReference type="Gene3D" id="3.30.70.270">
    <property type="match status" value="1"/>
</dbReference>
<dbReference type="CDD" id="cd01647">
    <property type="entry name" value="RT_LTR"/>
    <property type="match status" value="1"/>
</dbReference>
<dbReference type="GO" id="GO:0003964">
    <property type="term" value="F:RNA-directed DNA polymerase activity"/>
    <property type="evidence" value="ECO:0007669"/>
    <property type="project" value="UniProtKB-KW"/>
</dbReference>
<feature type="domain" description="CCHC-type" evidence="10">
    <location>
        <begin position="149"/>
        <end position="164"/>
    </location>
</feature>
<keyword evidence="12" id="KW-1185">Reference proteome</keyword>
<evidence type="ECO:0000256" key="7">
    <source>
        <dbReference type="ARBA" id="ARBA00022918"/>
    </source>
</evidence>
<dbReference type="GO" id="GO:0016787">
    <property type="term" value="F:hydrolase activity"/>
    <property type="evidence" value="ECO:0007669"/>
    <property type="project" value="UniProtKB-KW"/>
</dbReference>
<dbReference type="GO" id="GO:0003676">
    <property type="term" value="F:nucleic acid binding"/>
    <property type="evidence" value="ECO:0007669"/>
    <property type="project" value="InterPro"/>
</dbReference>
<evidence type="ECO:0000256" key="5">
    <source>
        <dbReference type="ARBA" id="ARBA00022759"/>
    </source>
</evidence>
<evidence type="ECO:0000256" key="8">
    <source>
        <dbReference type="PROSITE-ProRule" id="PRU00047"/>
    </source>
</evidence>
<reference evidence="11" key="1">
    <citation type="submission" date="2021-03" db="EMBL/GenBank/DDBJ databases">
        <title>Draft genome sequence of rust myrtle Austropuccinia psidii MF-1, a brazilian biotype.</title>
        <authorList>
            <person name="Quecine M.C."/>
            <person name="Pachon D.M.R."/>
            <person name="Bonatelli M.L."/>
            <person name="Correr F.H."/>
            <person name="Franceschini L.M."/>
            <person name="Leite T.F."/>
            <person name="Margarido G.R.A."/>
            <person name="Almeida C.A."/>
            <person name="Ferrarezi J.A."/>
            <person name="Labate C.A."/>
        </authorList>
    </citation>
    <scope>NUCLEOTIDE SEQUENCE</scope>
    <source>
        <strain evidence="11">MF-1</strain>
    </source>
</reference>
<feature type="compositionally biased region" description="Acidic residues" evidence="9">
    <location>
        <begin position="178"/>
        <end position="189"/>
    </location>
</feature>
<evidence type="ECO:0000256" key="1">
    <source>
        <dbReference type="ARBA" id="ARBA00022664"/>
    </source>
</evidence>
<dbReference type="PROSITE" id="PS50158">
    <property type="entry name" value="ZF_CCHC"/>
    <property type="match status" value="1"/>
</dbReference>
<dbReference type="InterPro" id="IPR000477">
    <property type="entry name" value="RT_dom"/>
</dbReference>
<dbReference type="Pfam" id="PF00078">
    <property type="entry name" value="RVT_1"/>
    <property type="match status" value="1"/>
</dbReference>
<dbReference type="GO" id="GO:0004519">
    <property type="term" value="F:endonuclease activity"/>
    <property type="evidence" value="ECO:0007669"/>
    <property type="project" value="UniProtKB-KW"/>
</dbReference>
<evidence type="ECO:0000313" key="11">
    <source>
        <dbReference type="EMBL" id="MBW0496977.1"/>
    </source>
</evidence>
<dbReference type="PANTHER" id="PTHR37984">
    <property type="entry name" value="PROTEIN CBG26694"/>
    <property type="match status" value="1"/>
</dbReference>
<keyword evidence="7" id="KW-0695">RNA-directed DNA polymerase</keyword>
<keyword evidence="8" id="KW-0479">Metal-binding</keyword>
<keyword evidence="1" id="KW-0507">mRNA processing</keyword>
<proteinExistence type="predicted"/>
<keyword evidence="4" id="KW-0540">Nuclease</keyword>
<dbReference type="InterPro" id="IPR043502">
    <property type="entry name" value="DNA/RNA_pol_sf"/>
</dbReference>
<dbReference type="InterPro" id="IPR043128">
    <property type="entry name" value="Rev_trsase/Diguanyl_cyclase"/>
</dbReference>
<evidence type="ECO:0000256" key="4">
    <source>
        <dbReference type="ARBA" id="ARBA00022722"/>
    </source>
</evidence>
<dbReference type="Gene3D" id="4.10.60.10">
    <property type="entry name" value="Zinc finger, CCHC-type"/>
    <property type="match status" value="1"/>
</dbReference>
<dbReference type="GO" id="GO:0006397">
    <property type="term" value="P:mRNA processing"/>
    <property type="evidence" value="ECO:0007669"/>
    <property type="project" value="UniProtKB-KW"/>
</dbReference>
<name>A0A9Q3HA64_9BASI</name>
<dbReference type="Pfam" id="PF17917">
    <property type="entry name" value="RT_RNaseH"/>
    <property type="match status" value="1"/>
</dbReference>
<dbReference type="Pfam" id="PF00098">
    <property type="entry name" value="zf-CCHC"/>
    <property type="match status" value="1"/>
</dbReference>
<evidence type="ECO:0000256" key="2">
    <source>
        <dbReference type="ARBA" id="ARBA00022679"/>
    </source>
</evidence>
<dbReference type="GO" id="GO:0008270">
    <property type="term" value="F:zinc ion binding"/>
    <property type="evidence" value="ECO:0007669"/>
    <property type="project" value="UniProtKB-KW"/>
</dbReference>
<protein>
    <recommendedName>
        <fullName evidence="10">CCHC-type domain-containing protein</fullName>
    </recommendedName>
</protein>
<evidence type="ECO:0000259" key="10">
    <source>
        <dbReference type="PROSITE" id="PS50158"/>
    </source>
</evidence>
<dbReference type="InterPro" id="IPR050951">
    <property type="entry name" value="Retrovirus_Pol_polyprotein"/>
</dbReference>